<dbReference type="GO" id="GO:0005737">
    <property type="term" value="C:cytoplasm"/>
    <property type="evidence" value="ECO:0007669"/>
    <property type="project" value="UniProtKB-SubCell"/>
</dbReference>
<evidence type="ECO:0000256" key="15">
    <source>
        <dbReference type="ARBA" id="ARBA00071800"/>
    </source>
</evidence>
<evidence type="ECO:0000256" key="13">
    <source>
        <dbReference type="ARBA" id="ARBA00048679"/>
    </source>
</evidence>
<feature type="compositionally biased region" description="Polar residues" evidence="19">
    <location>
        <begin position="2598"/>
        <end position="2614"/>
    </location>
</feature>
<feature type="compositionally biased region" description="Low complexity" evidence="19">
    <location>
        <begin position="661"/>
        <end position="671"/>
    </location>
</feature>
<dbReference type="GO" id="GO:0005524">
    <property type="term" value="F:ATP binding"/>
    <property type="evidence" value="ECO:0007669"/>
    <property type="project" value="UniProtKB-KW"/>
</dbReference>
<feature type="region of interest" description="Disordered" evidence="19">
    <location>
        <begin position="661"/>
        <end position="732"/>
    </location>
</feature>
<feature type="compositionally biased region" description="Low complexity" evidence="19">
    <location>
        <begin position="852"/>
        <end position="877"/>
    </location>
</feature>
<comment type="subunit">
    <text evidence="14">Interacts with WNK1 and WNK4.</text>
</comment>
<reference evidence="22" key="1">
    <citation type="submission" date="2025-08" db="UniProtKB">
        <authorList>
            <consortium name="RefSeq"/>
        </authorList>
    </citation>
    <scope>IDENTIFICATION</scope>
</reference>
<evidence type="ECO:0000256" key="14">
    <source>
        <dbReference type="ARBA" id="ARBA00063874"/>
    </source>
</evidence>
<feature type="region of interest" description="Disordered" evidence="19">
    <location>
        <begin position="1"/>
        <end position="201"/>
    </location>
</feature>
<name>A0A9Y4N828_9TELE</name>
<dbReference type="FunFam" id="1.10.510.10:FF:000006">
    <property type="entry name" value="Serine/threonine-protein kinase WNK1 isoform 2"/>
    <property type="match status" value="1"/>
</dbReference>
<feature type="compositionally biased region" description="Polar residues" evidence="19">
    <location>
        <begin position="2787"/>
        <end position="2802"/>
    </location>
</feature>
<feature type="region of interest" description="Disordered" evidence="19">
    <location>
        <begin position="852"/>
        <end position="904"/>
    </location>
</feature>
<dbReference type="Proteomes" id="UP000694891">
    <property type="component" value="Unplaced"/>
</dbReference>
<feature type="compositionally biased region" description="Polar residues" evidence="19">
    <location>
        <begin position="3180"/>
        <end position="3199"/>
    </location>
</feature>
<evidence type="ECO:0000256" key="8">
    <source>
        <dbReference type="ARBA" id="ARBA00022741"/>
    </source>
</evidence>
<evidence type="ECO:0000256" key="10">
    <source>
        <dbReference type="ARBA" id="ARBA00022840"/>
    </source>
</evidence>
<feature type="region of interest" description="Disordered" evidence="19">
    <location>
        <begin position="2525"/>
        <end position="2623"/>
    </location>
</feature>
<evidence type="ECO:0000313" key="22">
    <source>
        <dbReference type="RefSeq" id="XP_008288824.1"/>
    </source>
</evidence>
<dbReference type="PROSITE" id="PS50011">
    <property type="entry name" value="PROTEIN_KINASE_DOM"/>
    <property type="match status" value="1"/>
</dbReference>
<feature type="compositionally biased region" description="Low complexity" evidence="19">
    <location>
        <begin position="2650"/>
        <end position="2670"/>
    </location>
</feature>
<keyword evidence="6" id="KW-0597">Phosphoprotein</keyword>
<dbReference type="SMART" id="SM00220">
    <property type="entry name" value="S_TKc"/>
    <property type="match status" value="1"/>
</dbReference>
<feature type="coiled-coil region" evidence="18">
    <location>
        <begin position="1100"/>
        <end position="1231"/>
    </location>
</feature>
<feature type="compositionally biased region" description="Polar residues" evidence="19">
    <location>
        <begin position="577"/>
        <end position="592"/>
    </location>
</feature>
<evidence type="ECO:0000256" key="16">
    <source>
        <dbReference type="ARBA" id="ARBA00080935"/>
    </source>
</evidence>
<keyword evidence="9 22" id="KW-0418">Kinase</keyword>
<dbReference type="InterPro" id="IPR024678">
    <property type="entry name" value="Kinase_OSR1/WNK_CCT"/>
</dbReference>
<dbReference type="InterPro" id="IPR000719">
    <property type="entry name" value="Prot_kinase_dom"/>
</dbReference>
<dbReference type="SUPFAM" id="SSF56112">
    <property type="entry name" value="Protein kinase-like (PK-like)"/>
    <property type="match status" value="1"/>
</dbReference>
<dbReference type="RefSeq" id="XP_008288824.1">
    <property type="nucleotide sequence ID" value="XM_008290602.1"/>
</dbReference>
<feature type="region of interest" description="Disordered" evidence="19">
    <location>
        <begin position="2650"/>
        <end position="2820"/>
    </location>
</feature>
<feature type="region of interest" description="Disordered" evidence="19">
    <location>
        <begin position="3159"/>
        <end position="3232"/>
    </location>
</feature>
<dbReference type="InterPro" id="IPR050588">
    <property type="entry name" value="WNK_Ser-Thr_kinase"/>
</dbReference>
<feature type="compositionally biased region" description="Polar residues" evidence="19">
    <location>
        <begin position="3299"/>
        <end position="3316"/>
    </location>
</feature>
<evidence type="ECO:0000256" key="18">
    <source>
        <dbReference type="SAM" id="Coils"/>
    </source>
</evidence>
<feature type="region of interest" description="Disordered" evidence="19">
    <location>
        <begin position="2853"/>
        <end position="2995"/>
    </location>
</feature>
<feature type="compositionally biased region" description="Low complexity" evidence="19">
    <location>
        <begin position="1806"/>
        <end position="1829"/>
    </location>
</feature>
<keyword evidence="4" id="KW-0963">Cytoplasm</keyword>
<feature type="compositionally biased region" description="Low complexity" evidence="19">
    <location>
        <begin position="3317"/>
        <end position="3348"/>
    </location>
</feature>
<evidence type="ECO:0000256" key="2">
    <source>
        <dbReference type="ARBA" id="ARBA00004496"/>
    </source>
</evidence>
<feature type="compositionally biased region" description="Basic and acidic residues" evidence="19">
    <location>
        <begin position="2939"/>
        <end position="2959"/>
    </location>
</feature>
<evidence type="ECO:0000259" key="20">
    <source>
        <dbReference type="PROSITE" id="PS50011"/>
    </source>
</evidence>
<dbReference type="PROSITE" id="PS00108">
    <property type="entry name" value="PROTEIN_KINASE_ST"/>
    <property type="match status" value="1"/>
</dbReference>
<keyword evidence="18" id="KW-0175">Coiled coil</keyword>
<dbReference type="InterPro" id="IPR011009">
    <property type="entry name" value="Kinase-like_dom_sf"/>
</dbReference>
<dbReference type="Gene3D" id="3.10.20.90">
    <property type="entry name" value="Phosphatidylinositol 3-kinase Catalytic Subunit, Chain A, domain 1"/>
    <property type="match status" value="2"/>
</dbReference>
<feature type="region of interest" description="Disordered" evidence="19">
    <location>
        <begin position="2056"/>
        <end position="2095"/>
    </location>
</feature>
<dbReference type="GO" id="GO:1904062">
    <property type="term" value="P:regulation of monoatomic cation transmembrane transport"/>
    <property type="evidence" value="ECO:0007669"/>
    <property type="project" value="UniProtKB-ARBA"/>
</dbReference>
<dbReference type="FunFam" id="3.10.20.90:FF:000166">
    <property type="entry name" value="serine/threonine-protein kinase WNK3 isoform X1"/>
    <property type="match status" value="1"/>
</dbReference>
<feature type="compositionally biased region" description="Polar residues" evidence="19">
    <location>
        <begin position="41"/>
        <end position="51"/>
    </location>
</feature>
<feature type="compositionally biased region" description="Polar residues" evidence="19">
    <location>
        <begin position="672"/>
        <end position="688"/>
    </location>
</feature>
<feature type="compositionally biased region" description="Polar residues" evidence="19">
    <location>
        <begin position="3159"/>
        <end position="3169"/>
    </location>
</feature>
<evidence type="ECO:0000256" key="11">
    <source>
        <dbReference type="ARBA" id="ARBA00022843"/>
    </source>
</evidence>
<keyword evidence="11" id="KW-0832">Ubl conjugation</keyword>
<feature type="domain" description="Protein kinase" evidence="20">
    <location>
        <begin position="209"/>
        <end position="467"/>
    </location>
</feature>
<feature type="compositionally biased region" description="Polar residues" evidence="19">
    <location>
        <begin position="878"/>
        <end position="898"/>
    </location>
</feature>
<keyword evidence="21" id="KW-1185">Reference proteome</keyword>
<dbReference type="EC" id="2.7.11.1" evidence="3"/>
<evidence type="ECO:0000256" key="1">
    <source>
        <dbReference type="ARBA" id="ARBA00001946"/>
    </source>
</evidence>
<feature type="region of interest" description="Disordered" evidence="19">
    <location>
        <begin position="1680"/>
        <end position="1829"/>
    </location>
</feature>
<feature type="compositionally biased region" description="Low complexity" evidence="19">
    <location>
        <begin position="2536"/>
        <end position="2596"/>
    </location>
</feature>
<evidence type="ECO:0000256" key="12">
    <source>
        <dbReference type="ARBA" id="ARBA00047899"/>
    </source>
</evidence>
<dbReference type="Gene3D" id="3.30.200.20">
    <property type="entry name" value="Phosphorylase Kinase, domain 1"/>
    <property type="match status" value="1"/>
</dbReference>
<comment type="subcellular location">
    <subcellularLocation>
        <location evidence="2">Cytoplasm</location>
    </subcellularLocation>
</comment>
<dbReference type="PANTHER" id="PTHR13902">
    <property type="entry name" value="SERINE/THREONINE-PROTEIN KINASE WNK WITH NO LYSINE -RELATED"/>
    <property type="match status" value="1"/>
</dbReference>
<evidence type="ECO:0000256" key="17">
    <source>
        <dbReference type="ARBA" id="ARBA00083534"/>
    </source>
</evidence>
<dbReference type="CTD" id="65267"/>
<evidence type="ECO:0000256" key="4">
    <source>
        <dbReference type="ARBA" id="ARBA00022490"/>
    </source>
</evidence>
<dbReference type="GO" id="GO:0004674">
    <property type="term" value="F:protein serine/threonine kinase activity"/>
    <property type="evidence" value="ECO:0007669"/>
    <property type="project" value="UniProtKB-KW"/>
</dbReference>
<evidence type="ECO:0000256" key="7">
    <source>
        <dbReference type="ARBA" id="ARBA00022679"/>
    </source>
</evidence>
<dbReference type="Pfam" id="PF24889">
    <property type="entry name" value="CCTL2_WNK"/>
    <property type="match status" value="1"/>
</dbReference>
<feature type="region of interest" description="Disordered" evidence="19">
    <location>
        <begin position="3269"/>
        <end position="3364"/>
    </location>
</feature>
<feature type="compositionally biased region" description="Low complexity" evidence="19">
    <location>
        <begin position="2688"/>
        <end position="2713"/>
    </location>
</feature>
<feature type="compositionally biased region" description="Pro residues" evidence="19">
    <location>
        <begin position="3044"/>
        <end position="3053"/>
    </location>
</feature>
<feature type="compositionally biased region" description="Basic residues" evidence="19">
    <location>
        <begin position="3056"/>
        <end position="3070"/>
    </location>
</feature>
<feature type="compositionally biased region" description="Acidic residues" evidence="19">
    <location>
        <begin position="113"/>
        <end position="122"/>
    </location>
</feature>
<feature type="coiled-coil region" evidence="18">
    <location>
        <begin position="1009"/>
        <end position="1036"/>
    </location>
</feature>
<feature type="region of interest" description="Disordered" evidence="19">
    <location>
        <begin position="919"/>
        <end position="967"/>
    </location>
</feature>
<feature type="compositionally biased region" description="Gly residues" evidence="19">
    <location>
        <begin position="595"/>
        <end position="617"/>
    </location>
</feature>
<dbReference type="GO" id="GO:0006884">
    <property type="term" value="P:cell volume homeostasis"/>
    <property type="evidence" value="ECO:0007669"/>
    <property type="project" value="UniProtKB-ARBA"/>
</dbReference>
<dbReference type="InterPro" id="IPR008271">
    <property type="entry name" value="Ser/Thr_kinase_AS"/>
</dbReference>
<comment type="cofactor">
    <cofactor evidence="1">
        <name>Mg(2+)</name>
        <dbReference type="ChEBI" id="CHEBI:18420"/>
    </cofactor>
</comment>
<feature type="compositionally biased region" description="Polar residues" evidence="19">
    <location>
        <begin position="2059"/>
        <end position="2079"/>
    </location>
</feature>
<sequence length="3364" mass="367741">MATDPGDPTGTEDSSEKPDGQKEEDTERESRAEQQRERTHSTSLDFPSSQTQEGRATGGEDGGIGRGGGGEASQEGEETTVRPISFSTPSLPVDTGQKRLRREKRFFRKSVEICEEDDEVEVPPEAPHSAPHLELRSSDSVFTSSAQQQGGASSCAALGHDPSCPSSGHEPGKDAPSSAPPQRGKERDREQEEEAEMKAVATSPGGRFLKFDIELGRGAFKTVYKGLDTETWVEVAWCELQDRKLTKAEQQRFKEEAEMLKGLQHPNIVRFYDSWESVLRGKKCIVLVTELMTSGTLKTYLKRFKVMKPKVLRSWCRQILKGLHFLHTRTPPIVHRDLKCDNIFITGPTGSVKIGDLGLATLMRTSFAKSVIGTPEFMAPEMYEEHYDESVDVYAFGMCMLEMATSEYPYSECQNAAQIYRKVTSGIKPASFEKVNDPEIKEIIEGCIRQNKSQRLSIRDLLNHAFFGEDTGVRVELAEEDTGIQDCLALRIWVEEPKKLKGKHKDNEAIEFSYDLENDSAEEVALEMVKSGFFHESDAKVVGKSIRDRVNLIKKSRERRQQQLLQQQGFEERRDSTLTSYTFSHPSFPSSLGQGAAGQAGGEGGVGGGGGGGGGGVQESEELPEVDQHVRQQHIFSGTTLSLPEGESVGSASCESYASGQSQAYSQQGESYTHSQTTLPPMASSTGTLAHPQMHPIGESGGVPNVPLGQSVSMSSMSIGQSGGGPVGQTFLQPTTMVPQVSPSVPQQYFQSQTFPAEAFQTATPHGSMAPSQSYIPPASPQAPINVLTTSMPVSDPAGLAGTIVPHAQQTQHPATPMQLTDIIPQAAPQQTQPVMIPQQTIVPQQQIGMDPQTSTLQQPQQQMEAQTTMLEQQQQQVSATQLPTEQHQQSLSATAVQKHQHEPQQQIYVQQPVPHVQPTSQQQVLTTQTGMEHRAMSAPHQGEQHQAYEQQQTGDPREQAMIQSQQLQQQLQQQPSLLQQQQQQALLLEQHQLYVQQQLDQQQQKTLLQQQQQQAQLQQQQALKHKQLLDQQQQQALIQQKQEQQQQGLVLQEQPQQLLLQHQLEQQQQPPSQQQSQLYQQIGQHQAGTQIEPEKQLQIGQQQQQIVLQQQQLQQTQHQQEQQMQQQALIRQMEQQQALIQQHLQQQLILQQQQLQQKAQLQQQEQQQVQLKQQIEQQQQALLQQQLEQQRQQQVLLQQQAERLQQQALIQQHIQEQQQQQAAIIQLQQTEKQEAVPIPQSNSEQQIQQQTTDIPHVCIPPLNTAQFTPHTIQQQVTEQAALMHQQQAFAAQPQPHTSVMEPHLSSGAPAGTEAIQHQTHIVSQAKAPMTIQNTQIPVQMSAVVPSQVLTQQGQRDVHSQNQSQIPVQFIAQPTAQASQAMPDAQVAPPAAVIQGQTHVIQTQQIPLQTTYPGPVTPSQSQVAAQPLIQTQPFHATISQSLPPQSQVQNVDIQMMGQQSQATVQPPTAIASIPSQIQHETHVQQKAPMPGLMQFQQQMQGQLTSQVQAQPAVGLLTHQYVPQPTHQAMPPVQQDITHISQQQEQQQPVHQYQQLILSPGSAGSVGTITECLSSVVDPTNFVTTPHPVQAGQAYVPGQTTLHPAVFQAQQQPIASTVDPSVIQAISQPAMPQSTEKYQQQLQRLSQVQQSIAIPTTQAQLPAQPIPTPIQQQLPLKQALMPLDDNQPPTQCQPTSNLVTQPPAQLAPNNVAEPQSQNRTLPLHSHLVSGSPPSPQHQAKQMLPAHTHTQTSSQSQTHSQTQTHVQHQAHSHTQTHTETPISEQPAPPHAVFPAQQMPLSPLHTSCPPASLPSVPSLPSHHPAAAPAPELPTSLPVAQVTLPGQADFIPTSPPPVATLQSLDSNAPKLPQASLQDCDLSLLGIAQDAPYLTSAEHHSSSGSVPANGEDTLQILANGKSEKLKAQRRASCQRTEKVSHQFQLSMLQVSGSGDNMVECQLETHSNKMVTFKFDIEGDAPEDIADCMVEEDFVIDAEKEKFVEELRAIVKKAHEILQTHSQTGSTDQLHVSTPTSSMDSVPHSSPVGRWRFFINQTIRHRDSLSSQGAATPPATTETRIPQSPTKEKASEGSQSLESLTEMASPPYATLSTTSPPVSIVSAPTSMAPSATAAPVPHVTASEIISGPSSVPVTASGGIDLPVLNSSPADQIPSAPSTIATPLAANLPALTTAPTVVSPTPTTVLSDNLASAATSVCSTAVQSIEETVITAPRPCVTALDQSSASFHSPPLAAVMPSVVSQPGVDQQQAFTQVAKAVPQQPQPQLQPPLQQQVLTAPQQLQAMQFEQQIQQHLTPQQPSHQVYQEQIPLQQERALQQSIQQLQQQQLMQQQTLLPQQLTEVQVLPLSGHTELLQQSVPVHQFLPPLPLQQTQPPIVQQQTSQYAPQLLQQHQIQQLPQQVMAAQAAVVPQQQDHQQQQQLNVQQTMHLQQQQMVQQQLQQQQQQMFMGAVALKPDQNQMLPLSVSQQFLQQQTQLNASSVPQQQIPQQVQVPAELIQQHVQSQIQLQHTEQQQEMVKAMDTPQKQQQFPLQKQSSLQMSESEVSTGETSVTEDTGSYSAPFLPSSDSSLPPLHLSSAEAPLPTLSLTMTPSPAQPSSVAESDSEGPPKIEFVDNRIKTLDEKLRNLLYQEYSSGAAVAGGAASGPTSAASTSAGGDESSEPQSLHHLSFPPPASSSDTSPHSSSSTTSSTTSRSSSTSPDPERDGVGEEGSSEVPNSVEQGPVEQQPGPFLPSTSASSTPPTSLLPPNQDDSAGHQRPPVPREPTILAVPPHSDTSATGDASWPSNQHPIPLRHGQQQHNAGGGYFGLNLTCPSIRNPVSKKSWTRKFKNWACKLRHSASLFKKPRVQQDGHSSSQALKDEKEAAPLNPPQSRKGRFQVTPVPQTSLPKDVPSSHGSRKVGRFSVTQTETKKQDRQTDSSPVSPDLERERRKSRAKEGDKEESKRTPSMAHMPRGHGHSHSPLGSSDDDDESELEDEDLRKELHKLREKHIKEVVSLQAQQNRELQELYRQLRSLKDQRQSLPVSLSRTPPLPTGPPVLSPRRPRPAKSKLRPRPHSHMDNNGVTHSGMQQSSSFSGGEQSRLSLYCNPEHHTALPAKRDHSPLRKSTFTDELHKLVDNWTKETVGPTPPKPSLNQIKQIQQVQELGGWSQSSEVTPPGWFPGAQLNPQAASTPASLTVPTSSHYTGGGSLSTLHSSGPQPPPPPPQTHMAQVPQMQQSLHLHQSLPLQQMTYQQSPLRQQIPQPRMQTPIQSQLLSQTQPITQLPHSPPQSQPLLPSQMPTSPVSTATSLLPGSGTSAPTDSTAATGAAFCSCSSSSSTCSSSCSTAALPSSAKIHPTPPTSTLPLGQK</sequence>
<dbReference type="FunFam" id="3.10.20.90:FF:000007">
    <property type="entry name" value="Serine/threonine-protein kinase WNK1 isoform 1"/>
    <property type="match status" value="1"/>
</dbReference>
<feature type="compositionally biased region" description="Basic and acidic residues" evidence="19">
    <location>
        <begin position="14"/>
        <end position="40"/>
    </location>
</feature>
<feature type="compositionally biased region" description="Polar residues" evidence="19">
    <location>
        <begin position="1686"/>
        <end position="1702"/>
    </location>
</feature>
<dbReference type="FunFam" id="3.30.200.20:FF:000494">
    <property type="entry name" value="serine/threonine-protein kinase WNK2 isoform X2"/>
    <property type="match status" value="1"/>
</dbReference>
<feature type="compositionally biased region" description="Polar residues" evidence="19">
    <location>
        <begin position="2015"/>
        <end position="2038"/>
    </location>
</feature>
<feature type="compositionally biased region" description="Low complexity" evidence="19">
    <location>
        <begin position="3081"/>
        <end position="3095"/>
    </location>
</feature>
<accession>A0A9Y4N828</accession>
<dbReference type="CDD" id="cd14031">
    <property type="entry name" value="STKc_WNK3"/>
    <property type="match status" value="1"/>
</dbReference>
<protein>
    <recommendedName>
        <fullName evidence="15">Serine/threonine-protein kinase WNK3</fullName>
        <ecNumber evidence="3">2.7.11.1</ecNumber>
    </recommendedName>
    <alternativeName>
        <fullName evidence="16">Protein kinase lysine-deficient 3</fullName>
    </alternativeName>
    <alternativeName>
        <fullName evidence="17">Protein kinase with no lysine 3</fullName>
    </alternativeName>
</protein>
<feature type="compositionally biased region" description="Gly residues" evidence="19">
    <location>
        <begin position="56"/>
        <end position="71"/>
    </location>
</feature>
<evidence type="ECO:0000313" key="21">
    <source>
        <dbReference type="Proteomes" id="UP000694891"/>
    </source>
</evidence>
<comment type="catalytic activity">
    <reaction evidence="12">
        <text>L-threonyl-[protein] + ATP = O-phospho-L-threonyl-[protein] + ADP + H(+)</text>
        <dbReference type="Rhea" id="RHEA:46608"/>
        <dbReference type="Rhea" id="RHEA-COMP:11060"/>
        <dbReference type="Rhea" id="RHEA-COMP:11605"/>
        <dbReference type="ChEBI" id="CHEBI:15378"/>
        <dbReference type="ChEBI" id="CHEBI:30013"/>
        <dbReference type="ChEBI" id="CHEBI:30616"/>
        <dbReference type="ChEBI" id="CHEBI:61977"/>
        <dbReference type="ChEBI" id="CHEBI:456216"/>
        <dbReference type="EC" id="2.7.11.1"/>
    </reaction>
</comment>
<comment type="catalytic activity">
    <reaction evidence="13">
        <text>L-seryl-[protein] + ATP = O-phospho-L-seryl-[protein] + ADP + H(+)</text>
        <dbReference type="Rhea" id="RHEA:17989"/>
        <dbReference type="Rhea" id="RHEA-COMP:9863"/>
        <dbReference type="Rhea" id="RHEA-COMP:11604"/>
        <dbReference type="ChEBI" id="CHEBI:15378"/>
        <dbReference type="ChEBI" id="CHEBI:29999"/>
        <dbReference type="ChEBI" id="CHEBI:30616"/>
        <dbReference type="ChEBI" id="CHEBI:83421"/>
        <dbReference type="ChEBI" id="CHEBI:456216"/>
        <dbReference type="EC" id="2.7.11.1"/>
    </reaction>
</comment>
<evidence type="ECO:0000256" key="9">
    <source>
        <dbReference type="ARBA" id="ARBA00022777"/>
    </source>
</evidence>
<evidence type="ECO:0000256" key="5">
    <source>
        <dbReference type="ARBA" id="ARBA00022527"/>
    </source>
</evidence>
<gene>
    <name evidence="22" type="primary">wnk3</name>
</gene>
<feature type="compositionally biased region" description="Low complexity" evidence="19">
    <location>
        <begin position="2745"/>
        <end position="2761"/>
    </location>
</feature>
<dbReference type="Gene3D" id="1.10.510.10">
    <property type="entry name" value="Transferase(Phosphotransferase) domain 1"/>
    <property type="match status" value="1"/>
</dbReference>
<feature type="compositionally biased region" description="Acidic residues" evidence="19">
    <location>
        <begin position="2980"/>
        <end position="2991"/>
    </location>
</feature>
<feature type="compositionally biased region" description="Low complexity" evidence="19">
    <location>
        <begin position="941"/>
        <end position="953"/>
    </location>
</feature>
<feature type="region of interest" description="Disordered" evidence="19">
    <location>
        <begin position="559"/>
        <end position="628"/>
    </location>
</feature>
<organism evidence="21 22">
    <name type="scientific">Stegastes partitus</name>
    <name type="common">bicolor damselfish</name>
    <dbReference type="NCBI Taxonomy" id="144197"/>
    <lineage>
        <taxon>Eukaryota</taxon>
        <taxon>Metazoa</taxon>
        <taxon>Chordata</taxon>
        <taxon>Craniata</taxon>
        <taxon>Vertebrata</taxon>
        <taxon>Euteleostomi</taxon>
        <taxon>Actinopterygii</taxon>
        <taxon>Neopterygii</taxon>
        <taxon>Teleostei</taxon>
        <taxon>Neoteleostei</taxon>
        <taxon>Acanthomorphata</taxon>
        <taxon>Ovalentaria</taxon>
        <taxon>Pomacentridae</taxon>
        <taxon>Stegastes</taxon>
    </lineage>
</organism>
<keyword evidence="10" id="KW-0067">ATP-binding</keyword>
<feature type="compositionally biased region" description="Low complexity" evidence="19">
    <location>
        <begin position="709"/>
        <end position="720"/>
    </location>
</feature>
<dbReference type="InterPro" id="IPR056865">
    <property type="entry name" value="CCTL2_WNK"/>
</dbReference>
<proteinExistence type="predicted"/>
<feature type="compositionally biased region" description="Low complexity" evidence="19">
    <location>
        <begin position="144"/>
        <end position="159"/>
    </location>
</feature>
<feature type="region of interest" description="Disordered" evidence="19">
    <location>
        <begin position="2015"/>
        <end position="2039"/>
    </location>
</feature>
<keyword evidence="7" id="KW-0808">Transferase</keyword>
<feature type="compositionally biased region" description="Low complexity" evidence="19">
    <location>
        <begin position="1745"/>
        <end position="1776"/>
    </location>
</feature>
<evidence type="ECO:0000256" key="3">
    <source>
        <dbReference type="ARBA" id="ARBA00012513"/>
    </source>
</evidence>
<feature type="compositionally biased region" description="Basic residues" evidence="19">
    <location>
        <begin position="98"/>
        <end position="108"/>
    </location>
</feature>
<dbReference type="GeneID" id="103363740"/>
<dbReference type="Pfam" id="PF12202">
    <property type="entry name" value="OSR1_C"/>
    <property type="match status" value="1"/>
</dbReference>
<dbReference type="Pfam" id="PF00069">
    <property type="entry name" value="Pkinase"/>
    <property type="match status" value="1"/>
</dbReference>
<keyword evidence="5" id="KW-0723">Serine/threonine-protein kinase</keyword>
<evidence type="ECO:0000256" key="6">
    <source>
        <dbReference type="ARBA" id="ARBA00022553"/>
    </source>
</evidence>
<feature type="region of interest" description="Disordered" evidence="19">
    <location>
        <begin position="3033"/>
        <end position="3095"/>
    </location>
</feature>
<feature type="compositionally biased region" description="Low complexity" evidence="19">
    <location>
        <begin position="3287"/>
        <end position="3298"/>
    </location>
</feature>
<evidence type="ECO:0000256" key="19">
    <source>
        <dbReference type="SAM" id="MobiDB-lite"/>
    </source>
</evidence>
<keyword evidence="8" id="KW-0547">Nucleotide-binding</keyword>